<evidence type="ECO:0000313" key="2">
    <source>
        <dbReference type="EMBL" id="MFD2037434.1"/>
    </source>
</evidence>
<accession>A0ABW4VRU0</accession>
<dbReference type="Pfam" id="PF18911">
    <property type="entry name" value="PKD_4"/>
    <property type="match status" value="1"/>
</dbReference>
<dbReference type="SUPFAM" id="SSF49299">
    <property type="entry name" value="PKD domain"/>
    <property type="match status" value="1"/>
</dbReference>
<dbReference type="NCBIfam" id="TIGR04131">
    <property type="entry name" value="Bac_Flav_CTERM"/>
    <property type="match status" value="1"/>
</dbReference>
<evidence type="ECO:0000313" key="3">
    <source>
        <dbReference type="Proteomes" id="UP001597361"/>
    </source>
</evidence>
<comment type="caution">
    <text evidence="2">The sequence shown here is derived from an EMBL/GenBank/DDBJ whole genome shotgun (WGS) entry which is preliminary data.</text>
</comment>
<keyword evidence="3" id="KW-1185">Reference proteome</keyword>
<evidence type="ECO:0000259" key="1">
    <source>
        <dbReference type="PROSITE" id="PS50093"/>
    </source>
</evidence>
<dbReference type="InterPro" id="IPR013783">
    <property type="entry name" value="Ig-like_fold"/>
</dbReference>
<dbReference type="Gene3D" id="2.60.40.10">
    <property type="entry name" value="Immunoglobulins"/>
    <property type="match status" value="1"/>
</dbReference>
<dbReference type="InterPro" id="IPR035986">
    <property type="entry name" value="PKD_dom_sf"/>
</dbReference>
<dbReference type="InterPro" id="IPR000601">
    <property type="entry name" value="PKD_dom"/>
</dbReference>
<dbReference type="Proteomes" id="UP001597361">
    <property type="component" value="Unassembled WGS sequence"/>
</dbReference>
<feature type="domain" description="PKD" evidence="1">
    <location>
        <begin position="847"/>
        <end position="881"/>
    </location>
</feature>
<name>A0ABW4VRU0_9BACT</name>
<dbReference type="CDD" id="cd00146">
    <property type="entry name" value="PKD"/>
    <property type="match status" value="1"/>
</dbReference>
<dbReference type="EMBL" id="JBHUHR010000048">
    <property type="protein sequence ID" value="MFD2037434.1"/>
    <property type="molecule type" value="Genomic_DNA"/>
</dbReference>
<sequence>MRVVKFILLYSLFFLGIESLEAQVRVPFQPRSPDADPTKKNYRINGDFLIIGNTNLTLEDYDDNKMNDNRMVYTSAFAGGTGLHLNSSAAELRFPQINGVNHDCTEILYAGLYWTGRSGPDRMVQITDVGAFRTKDKQQITFQGPRPGQIANLITDPTSIRFPVGMDTQNDVGIFVGYLDVTDFVKFNREGSYVGIDVALLQGTNYYFGGWSLVVVYENPQLPLKDITVFDGYAFVRGNFPEEFVIPIDDIKTQEKGDVRVKVGIMAGEGDVAAEGDFFSIERGVGTNDFVPLSHASNSTTNFFNSSIEVGNSLRNPLFKNNTGMDLATFYIDNPNNELIGNNQTSLRFKYGTTFDTYVIYNLTIAIDIDEPKIEGFHQFLEVNGNSSIPNSFKPGDELTLAIDIRNLGEERLLSNRLELTLPKGVELMSVKQENIQQSTTTGVSQTINPDGSTIISWEMGNLDPAVDIQEILANFTYTIRISENCDDLAGLCGASFSLNGFLTGIQSSSGESYGQIPLVIQKEAGNICTSGTSIPGSIDLSLEVFDFYVENCLNLEDGNIEICNLSLMTQVSMPDISKFFPANTRFFDRNPLEPNALELGGNSGNPFPASSGIDFYASFSEDELGCYVPFQLAEKVLSINVDVDKACDSSDGLRAITMDIIGLSPSSKLLLNELPVTINDLQRLAPGDYTLEIEDGICTVSESFEVATFEVFDVVMIASKSVFEIPCMGSDVGLLVLEVNGNTEFNKLELKGILENGSIIERSVSNPLVGEHIFDLLPAGRYEWLLESKGSCTQEGQTLIVETNVTQVPAELSFSSIERGNAFSFLVGEDIQFFIDQPSIYNDVNWDFGDGQSSTLESPVHAFRSTGTFTIVLSLLDENGCLLLDQKEIQISGGNLRVPDAFSPNGDGVNDYFFPVFLQVEELTLSIFNRWGELLFYTNDPASKGWDGSNRGQLSPVGSYAYQLEYRMEGESSQILRGTFFLIK</sequence>
<organism evidence="2 3">
    <name type="scientific">Belliella marina</name>
    <dbReference type="NCBI Taxonomy" id="1644146"/>
    <lineage>
        <taxon>Bacteria</taxon>
        <taxon>Pseudomonadati</taxon>
        <taxon>Bacteroidota</taxon>
        <taxon>Cytophagia</taxon>
        <taxon>Cytophagales</taxon>
        <taxon>Cyclobacteriaceae</taxon>
        <taxon>Belliella</taxon>
    </lineage>
</organism>
<dbReference type="InterPro" id="IPR026341">
    <property type="entry name" value="T9SS_type_B"/>
</dbReference>
<dbReference type="PROSITE" id="PS50093">
    <property type="entry name" value="PKD"/>
    <property type="match status" value="1"/>
</dbReference>
<dbReference type="Pfam" id="PF13585">
    <property type="entry name" value="CHU_C"/>
    <property type="match status" value="1"/>
</dbReference>
<dbReference type="RefSeq" id="WP_376889306.1">
    <property type="nucleotide sequence ID" value="NZ_JBHUHR010000048.1"/>
</dbReference>
<proteinExistence type="predicted"/>
<gene>
    <name evidence="2" type="ORF">ACFSKL_21745</name>
</gene>
<protein>
    <submittedName>
        <fullName evidence="2">Gliding motility-associated C-terminal domain-containing protein</fullName>
    </submittedName>
</protein>
<reference evidence="3" key="1">
    <citation type="journal article" date="2019" name="Int. J. Syst. Evol. Microbiol.">
        <title>The Global Catalogue of Microorganisms (GCM) 10K type strain sequencing project: providing services to taxonomists for standard genome sequencing and annotation.</title>
        <authorList>
            <consortium name="The Broad Institute Genomics Platform"/>
            <consortium name="The Broad Institute Genome Sequencing Center for Infectious Disease"/>
            <person name="Wu L."/>
            <person name="Ma J."/>
        </authorList>
    </citation>
    <scope>NUCLEOTIDE SEQUENCE [LARGE SCALE GENOMIC DNA]</scope>
    <source>
        <strain evidence="3">CGMCC 1.15180</strain>
    </source>
</reference>